<dbReference type="CDD" id="cd03220">
    <property type="entry name" value="ABC_KpsT_Wzt"/>
    <property type="match status" value="1"/>
</dbReference>
<evidence type="ECO:0000313" key="6">
    <source>
        <dbReference type="EMBL" id="RXK57434.1"/>
    </source>
</evidence>
<comment type="similarity">
    <text evidence="1">Belongs to the ABC transporter superfamily.</text>
</comment>
<dbReference type="InterPro" id="IPR003593">
    <property type="entry name" value="AAA+_ATPase"/>
</dbReference>
<evidence type="ECO:0000256" key="1">
    <source>
        <dbReference type="ARBA" id="ARBA00005417"/>
    </source>
</evidence>
<dbReference type="OrthoDB" id="9785229at2"/>
<dbReference type="CDD" id="cd10147">
    <property type="entry name" value="Wzt_C-like"/>
    <property type="match status" value="1"/>
</dbReference>
<dbReference type="GO" id="GO:0005524">
    <property type="term" value="F:ATP binding"/>
    <property type="evidence" value="ECO:0007669"/>
    <property type="project" value="UniProtKB-KW"/>
</dbReference>
<evidence type="ECO:0000256" key="3">
    <source>
        <dbReference type="ARBA" id="ARBA00022741"/>
    </source>
</evidence>
<dbReference type="InterPro" id="IPR029439">
    <property type="entry name" value="Wzt_C"/>
</dbReference>
<dbReference type="Gene3D" id="3.40.50.300">
    <property type="entry name" value="P-loop containing nucleotide triphosphate hydrolases"/>
    <property type="match status" value="1"/>
</dbReference>
<evidence type="ECO:0000259" key="5">
    <source>
        <dbReference type="PROSITE" id="PS50893"/>
    </source>
</evidence>
<dbReference type="GO" id="GO:0140359">
    <property type="term" value="F:ABC-type transporter activity"/>
    <property type="evidence" value="ECO:0007669"/>
    <property type="project" value="InterPro"/>
</dbReference>
<evidence type="ECO:0000313" key="7">
    <source>
        <dbReference type="Proteomes" id="UP000290204"/>
    </source>
</evidence>
<keyword evidence="2" id="KW-0813">Transport</keyword>
<evidence type="ECO:0000256" key="2">
    <source>
        <dbReference type="ARBA" id="ARBA00022448"/>
    </source>
</evidence>
<dbReference type="RefSeq" id="WP_129132954.1">
    <property type="nucleotide sequence ID" value="NZ_SDHW01000011.1"/>
</dbReference>
<dbReference type="InterPro" id="IPR003439">
    <property type="entry name" value="ABC_transporter-like_ATP-bd"/>
</dbReference>
<dbReference type="InterPro" id="IPR050683">
    <property type="entry name" value="Bact_Polysacc_Export_ATP-bd"/>
</dbReference>
<dbReference type="SUPFAM" id="SSF52540">
    <property type="entry name" value="P-loop containing nucleoside triphosphate hydrolases"/>
    <property type="match status" value="1"/>
</dbReference>
<reference evidence="6 7" key="1">
    <citation type="submission" date="2019-01" db="EMBL/GenBank/DDBJ databases">
        <title>Lacibacter sp. strain TTM-7.</title>
        <authorList>
            <person name="Chen W.-M."/>
        </authorList>
    </citation>
    <scope>NUCLEOTIDE SEQUENCE [LARGE SCALE GENOMIC DNA]</scope>
    <source>
        <strain evidence="6 7">TTM-7</strain>
    </source>
</reference>
<keyword evidence="4 6" id="KW-0067">ATP-binding</keyword>
<dbReference type="PROSITE" id="PS50893">
    <property type="entry name" value="ABC_TRANSPORTER_2"/>
    <property type="match status" value="1"/>
</dbReference>
<name>A0A4Q1CDP2_9BACT</name>
<comment type="caution">
    <text evidence="6">The sequence shown here is derived from an EMBL/GenBank/DDBJ whole genome shotgun (WGS) entry which is preliminary data.</text>
</comment>
<dbReference type="Proteomes" id="UP000290204">
    <property type="component" value="Unassembled WGS sequence"/>
</dbReference>
<feature type="domain" description="ABC transporter" evidence="5">
    <location>
        <begin position="44"/>
        <end position="269"/>
    </location>
</feature>
<keyword evidence="7" id="KW-1185">Reference proteome</keyword>
<keyword evidence="3" id="KW-0547">Nucleotide-binding</keyword>
<dbReference type="Gene3D" id="2.70.50.60">
    <property type="entry name" value="abc- transporter (atp binding component) like domain"/>
    <property type="match status" value="1"/>
</dbReference>
<dbReference type="PANTHER" id="PTHR46743:SF2">
    <property type="entry name" value="TEICHOIC ACIDS EXPORT ATP-BINDING PROTEIN TAGH"/>
    <property type="match status" value="1"/>
</dbReference>
<dbReference type="InterPro" id="IPR015860">
    <property type="entry name" value="ABC_transpr_TagH-like"/>
</dbReference>
<dbReference type="EMBL" id="SDHW01000011">
    <property type="protein sequence ID" value="RXK57434.1"/>
    <property type="molecule type" value="Genomic_DNA"/>
</dbReference>
<dbReference type="GO" id="GO:0016887">
    <property type="term" value="F:ATP hydrolysis activity"/>
    <property type="evidence" value="ECO:0007669"/>
    <property type="project" value="InterPro"/>
</dbReference>
<accession>A0A4Q1CDP2</accession>
<dbReference type="Pfam" id="PF00005">
    <property type="entry name" value="ABC_tran"/>
    <property type="match status" value="1"/>
</dbReference>
<dbReference type="PANTHER" id="PTHR46743">
    <property type="entry name" value="TEICHOIC ACIDS EXPORT ATP-BINDING PROTEIN TAGH"/>
    <property type="match status" value="1"/>
</dbReference>
<dbReference type="InterPro" id="IPR027417">
    <property type="entry name" value="P-loop_NTPase"/>
</dbReference>
<dbReference type="AlphaFoldDB" id="A0A4Q1CDP2"/>
<gene>
    <name evidence="6" type="ORF">ESA94_21110</name>
</gene>
<organism evidence="6 7">
    <name type="scientific">Lacibacter luteus</name>
    <dbReference type="NCBI Taxonomy" id="2508719"/>
    <lineage>
        <taxon>Bacteria</taxon>
        <taxon>Pseudomonadati</taxon>
        <taxon>Bacteroidota</taxon>
        <taxon>Chitinophagia</taxon>
        <taxon>Chitinophagales</taxon>
        <taxon>Chitinophagaceae</taxon>
        <taxon>Lacibacter</taxon>
    </lineage>
</organism>
<proteinExistence type="inferred from homology"/>
<dbReference type="SMART" id="SM00382">
    <property type="entry name" value="AAA"/>
    <property type="match status" value="1"/>
</dbReference>
<protein>
    <submittedName>
        <fullName evidence="6">ABC transporter ATP-binding protein</fullName>
    </submittedName>
</protein>
<dbReference type="GO" id="GO:0016020">
    <property type="term" value="C:membrane"/>
    <property type="evidence" value="ECO:0007669"/>
    <property type="project" value="InterPro"/>
</dbReference>
<sequence length="435" mass="48687">MSNTVIKVENLSKQYRLGQVSTGTISHDVNRWWHRVRGKEDPYLKIGEANDRTTTGGSDYVWALRDVNFEVKQGEVLGIIGRNGAGKSTLLKLLSRTTAPTTGSIKIKGRVASLLEVGTGFHPELSGRENIYLNGAILGMTRQEITRKFDEIVAFAGVERYIDTPVKRYSSGMHVRLAFAVAAHLEPEILIVDEILAVGDAEFQKKCLGKMKDVSEKEGRTVLFVSHQMDAIARLCNRVIVLNNGTVGFNGFSDAAINYYLKGNSNSQSRRYWTANEKKPGNNFVQLLEVKVCDEIGQVKDSFFTVDPIKIVMRYQVLTDGFKYTHGFNLFDKSGIHILSSHDVDKGKINEFIPKGTYEAIVNIPANFLAEGLHQVSVAIMSYVPFSIHFHEMEVVSFIVTDLIEAENARGEYGGHFPGIVRPKLNWNMKKIEHE</sequence>
<evidence type="ECO:0000256" key="4">
    <source>
        <dbReference type="ARBA" id="ARBA00022840"/>
    </source>
</evidence>